<evidence type="ECO:0000256" key="7">
    <source>
        <dbReference type="ARBA" id="ARBA00053401"/>
    </source>
</evidence>
<dbReference type="CDD" id="cd00446">
    <property type="entry name" value="GrpE"/>
    <property type="match status" value="1"/>
</dbReference>
<evidence type="ECO:0000256" key="11">
    <source>
        <dbReference type="RuleBase" id="RU000639"/>
    </source>
</evidence>
<evidence type="ECO:0000256" key="8">
    <source>
        <dbReference type="ARBA" id="ARBA00072274"/>
    </source>
</evidence>
<accession>A0A1Q5PMD2</accession>
<dbReference type="AlphaFoldDB" id="A0A1Q5PMD2"/>
<dbReference type="Proteomes" id="UP000186465">
    <property type="component" value="Unassembled WGS sequence"/>
</dbReference>
<dbReference type="SUPFAM" id="SSF58014">
    <property type="entry name" value="Coiled-coil domain of nucleotide exchange factor GrpE"/>
    <property type="match status" value="1"/>
</dbReference>
<keyword evidence="16" id="KW-1185">Reference proteome</keyword>
<dbReference type="HAMAP" id="MF_01151">
    <property type="entry name" value="GrpE"/>
    <property type="match status" value="1"/>
</dbReference>
<dbReference type="PROSITE" id="PS01071">
    <property type="entry name" value="GRPE"/>
    <property type="match status" value="1"/>
</dbReference>
<keyword evidence="5 10" id="KW-0346">Stress response</keyword>
<evidence type="ECO:0000256" key="13">
    <source>
        <dbReference type="SAM" id="Coils"/>
    </source>
</evidence>
<dbReference type="InterPro" id="IPR013805">
    <property type="entry name" value="GrpE_CC"/>
</dbReference>
<dbReference type="STRING" id="156892.BM477_05855"/>
<comment type="subunit">
    <text evidence="3 10">Homodimer.</text>
</comment>
<dbReference type="PANTHER" id="PTHR21237:SF23">
    <property type="entry name" value="GRPE PROTEIN HOMOLOG, MITOCHONDRIAL"/>
    <property type="match status" value="1"/>
</dbReference>
<evidence type="ECO:0000256" key="6">
    <source>
        <dbReference type="ARBA" id="ARBA00023186"/>
    </source>
</evidence>
<evidence type="ECO:0000256" key="1">
    <source>
        <dbReference type="ARBA" id="ARBA00004496"/>
    </source>
</evidence>
<dbReference type="GO" id="GO:0051082">
    <property type="term" value="F:unfolded protein binding"/>
    <property type="evidence" value="ECO:0007669"/>
    <property type="project" value="TreeGrafter"/>
</dbReference>
<gene>
    <name evidence="10" type="primary">grpE</name>
    <name evidence="15" type="ORF">BM477_05855</name>
</gene>
<keyword evidence="6 10" id="KW-0143">Chaperone</keyword>
<evidence type="ECO:0000256" key="3">
    <source>
        <dbReference type="ARBA" id="ARBA00011738"/>
    </source>
</evidence>
<evidence type="ECO:0000256" key="12">
    <source>
        <dbReference type="RuleBase" id="RU004478"/>
    </source>
</evidence>
<comment type="similarity">
    <text evidence="2 10 12">Belongs to the GrpE family.</text>
</comment>
<dbReference type="GO" id="GO:0051087">
    <property type="term" value="F:protein-folding chaperone binding"/>
    <property type="evidence" value="ECO:0007669"/>
    <property type="project" value="InterPro"/>
</dbReference>
<name>A0A1Q5PMD2_9ACTO</name>
<keyword evidence="4 10" id="KW-0963">Cytoplasm</keyword>
<dbReference type="PRINTS" id="PR00773">
    <property type="entry name" value="GRPEPROTEIN"/>
</dbReference>
<dbReference type="RefSeq" id="WP_075361747.1">
    <property type="nucleotide sequence ID" value="NZ_MPDM01000005.1"/>
</dbReference>
<comment type="caution">
    <text evidence="15">The sequence shown here is derived from an EMBL/GenBank/DDBJ whole genome shotgun (WGS) entry which is preliminary data.</text>
</comment>
<dbReference type="InterPro" id="IPR009012">
    <property type="entry name" value="GrpE_head"/>
</dbReference>
<proteinExistence type="inferred from homology"/>
<keyword evidence="13" id="KW-0175">Coiled coil</keyword>
<feature type="coiled-coil region" evidence="13">
    <location>
        <begin position="58"/>
        <end position="85"/>
    </location>
</feature>
<dbReference type="GO" id="GO:0006457">
    <property type="term" value="P:protein folding"/>
    <property type="evidence" value="ECO:0007669"/>
    <property type="project" value="InterPro"/>
</dbReference>
<dbReference type="OrthoDB" id="5191115at2"/>
<dbReference type="PANTHER" id="PTHR21237">
    <property type="entry name" value="GRPE PROTEIN"/>
    <property type="match status" value="1"/>
</dbReference>
<dbReference type="GO" id="GO:0000774">
    <property type="term" value="F:adenyl-nucleotide exchange factor activity"/>
    <property type="evidence" value="ECO:0007669"/>
    <property type="project" value="InterPro"/>
</dbReference>
<feature type="region of interest" description="Disordered" evidence="14">
    <location>
        <begin position="1"/>
        <end position="56"/>
    </location>
</feature>
<dbReference type="Pfam" id="PF01025">
    <property type="entry name" value="GrpE"/>
    <property type="match status" value="1"/>
</dbReference>
<evidence type="ECO:0000313" key="15">
    <source>
        <dbReference type="EMBL" id="OKL48718.1"/>
    </source>
</evidence>
<evidence type="ECO:0000256" key="14">
    <source>
        <dbReference type="SAM" id="MobiDB-lite"/>
    </source>
</evidence>
<evidence type="ECO:0000256" key="2">
    <source>
        <dbReference type="ARBA" id="ARBA00009054"/>
    </source>
</evidence>
<dbReference type="GO" id="GO:0005737">
    <property type="term" value="C:cytoplasm"/>
    <property type="evidence" value="ECO:0007669"/>
    <property type="project" value="UniProtKB-SubCell"/>
</dbReference>
<evidence type="ECO:0000256" key="5">
    <source>
        <dbReference type="ARBA" id="ARBA00023016"/>
    </source>
</evidence>
<feature type="compositionally biased region" description="Acidic residues" evidence="14">
    <location>
        <begin position="40"/>
        <end position="50"/>
    </location>
</feature>
<reference evidence="16" key="1">
    <citation type="submission" date="2016-11" db="EMBL/GenBank/DDBJ databases">
        <title>Actinomyces gypaetusis sp. nov. isolated from Gypaetus barbatus in Qinghai Tibet Plateau China.</title>
        <authorList>
            <person name="Meng X."/>
        </authorList>
    </citation>
    <scope>NUCLEOTIDE SEQUENCE [LARGE SCALE GENOMIC DNA]</scope>
    <source>
        <strain evidence="16">DSM 15383</strain>
    </source>
</reference>
<comment type="subcellular location">
    <subcellularLocation>
        <location evidence="1 10">Cytoplasm</location>
    </subcellularLocation>
</comment>
<dbReference type="EMBL" id="MPDM01000005">
    <property type="protein sequence ID" value="OKL48718.1"/>
    <property type="molecule type" value="Genomic_DNA"/>
</dbReference>
<sequence>MTNPNNPEETPIGDQAEEWLAEQAAEQTPSDAPSPKEAEAGEGMDGEDAPADSAPDPLETAQARIAELEDLLARAQADTYNVQQEYNNYVRRTKGEIPTHRQNGQAEVVEALLPALDDVHAAREHGQLEEGPFAAIVKKIEEALANRMNLEIYGGVGELFDPNLHEALMAEPSDEVEETTIVQVLQPGYRIGDRILRPARVIVHNPA</sequence>
<comment type="function">
    <text evidence="7 10 11">Participates actively in the response to hyperosmotic and heat shock by preventing the aggregation of stress-denatured proteins, in association with DnaK and GrpE. It is the nucleotide exchange factor for DnaK and may function as a thermosensor. Unfolded proteins bind initially to DnaJ; upon interaction with the DnaJ-bound protein, DnaK hydrolyzes its bound ATP, resulting in the formation of a stable complex. GrpE releases ADP from DnaK; ATP binding to DnaK triggers the release of the substrate protein, thus completing the reaction cycle. Several rounds of ATP-dependent interactions between DnaJ, DnaK and GrpE are required for fully efficient folding.</text>
</comment>
<dbReference type="Gene3D" id="2.30.22.10">
    <property type="entry name" value="Head domain of nucleotide exchange factor GrpE"/>
    <property type="match status" value="1"/>
</dbReference>
<dbReference type="SUPFAM" id="SSF51064">
    <property type="entry name" value="Head domain of nucleotide exchange factor GrpE"/>
    <property type="match status" value="1"/>
</dbReference>
<protein>
    <recommendedName>
        <fullName evidence="8 10">Protein GrpE</fullName>
    </recommendedName>
    <alternativeName>
        <fullName evidence="9 10">HSP-70 cofactor</fullName>
    </alternativeName>
</protein>
<dbReference type="FunFam" id="2.30.22.10:FF:000001">
    <property type="entry name" value="Protein GrpE"/>
    <property type="match status" value="1"/>
</dbReference>
<evidence type="ECO:0000256" key="9">
    <source>
        <dbReference type="ARBA" id="ARBA00076414"/>
    </source>
</evidence>
<evidence type="ECO:0000256" key="10">
    <source>
        <dbReference type="HAMAP-Rule" id="MF_01151"/>
    </source>
</evidence>
<evidence type="ECO:0000256" key="4">
    <source>
        <dbReference type="ARBA" id="ARBA00022490"/>
    </source>
</evidence>
<dbReference type="InterPro" id="IPR000740">
    <property type="entry name" value="GrpE"/>
</dbReference>
<organism evidence="15 16">
    <name type="scientific">Boudabousia marimammalium</name>
    <dbReference type="NCBI Taxonomy" id="156892"/>
    <lineage>
        <taxon>Bacteria</taxon>
        <taxon>Bacillati</taxon>
        <taxon>Actinomycetota</taxon>
        <taxon>Actinomycetes</taxon>
        <taxon>Actinomycetales</taxon>
        <taxon>Actinomycetaceae</taxon>
        <taxon>Boudabousia</taxon>
    </lineage>
</organism>
<evidence type="ECO:0000313" key="16">
    <source>
        <dbReference type="Proteomes" id="UP000186465"/>
    </source>
</evidence>
<dbReference type="GO" id="GO:0042803">
    <property type="term" value="F:protein homodimerization activity"/>
    <property type="evidence" value="ECO:0007669"/>
    <property type="project" value="InterPro"/>
</dbReference>
<dbReference type="Gene3D" id="3.90.20.20">
    <property type="match status" value="1"/>
</dbReference>